<protein>
    <submittedName>
        <fullName evidence="1">Uncharacterized protein</fullName>
    </submittedName>
</protein>
<sequence>MSIKFKSGTQAAGYQADDELKMNFSNYLNSKYKNSVIANYNKLIKISLDTRKLK</sequence>
<accession>A0AAN1Y3N1</accession>
<evidence type="ECO:0000313" key="1">
    <source>
        <dbReference type="EMBL" id="BDO12927.1"/>
    </source>
</evidence>
<dbReference type="Proteomes" id="UP001058353">
    <property type="component" value="Chromosome"/>
</dbReference>
<dbReference type="EMBL" id="AP026407">
    <property type="protein sequence ID" value="BDO12927.1"/>
    <property type="molecule type" value="Genomic_DNA"/>
</dbReference>
<proteinExistence type="predicted"/>
<evidence type="ECO:0000313" key="2">
    <source>
        <dbReference type="Proteomes" id="UP001058353"/>
    </source>
</evidence>
<reference evidence="1" key="1">
    <citation type="submission" date="2022-07" db="EMBL/GenBank/DDBJ databases">
        <title>Complete genome sequence of carbapenem-resistant Klebsiella spp. in Japan.</title>
        <authorList>
            <person name="Maehana S."/>
            <person name="Suzuki M."/>
            <person name="Kitasato H."/>
        </authorList>
    </citation>
    <scope>NUCLEOTIDE SEQUENCE</scope>
    <source>
        <strain evidence="1">KAM644</strain>
    </source>
</reference>
<organism evidence="1 2">
    <name type="scientific">Klebsiella quasipneumoniae subsp. quasipneumoniae</name>
    <dbReference type="NCBI Taxonomy" id="1667327"/>
    <lineage>
        <taxon>Bacteria</taxon>
        <taxon>Pseudomonadati</taxon>
        <taxon>Pseudomonadota</taxon>
        <taxon>Gammaproteobacteria</taxon>
        <taxon>Enterobacterales</taxon>
        <taxon>Enterobacteriaceae</taxon>
        <taxon>Klebsiella/Raoultella group</taxon>
        <taxon>Klebsiella</taxon>
        <taxon>Klebsiella pneumoniae complex</taxon>
    </lineage>
</organism>
<dbReference type="AlphaFoldDB" id="A0AAN1Y3N1"/>
<gene>
    <name evidence="1" type="ORF">KAM644c_19930</name>
</gene>
<name>A0AAN1Y3N1_9ENTR</name>